<dbReference type="Proteomes" id="UP001596142">
    <property type="component" value="Unassembled WGS sequence"/>
</dbReference>
<dbReference type="InterPro" id="IPR009996">
    <property type="entry name" value="YycH"/>
</dbReference>
<dbReference type="EMBL" id="JBHSOZ010000002">
    <property type="protein sequence ID" value="MFC5711621.1"/>
    <property type="molecule type" value="Genomic_DNA"/>
</dbReference>
<name>A0ABW0YIX4_9BACI</name>
<comment type="caution">
    <text evidence="3">The sequence shown here is derived from an EMBL/GenBank/DDBJ whole genome shotgun (WGS) entry which is preliminary data.</text>
</comment>
<feature type="domain" description="Regulatory protein YycH" evidence="2">
    <location>
        <begin position="3"/>
        <end position="445"/>
    </location>
</feature>
<protein>
    <submittedName>
        <fullName evidence="3">YycH family regulatory protein</fullName>
    </submittedName>
</protein>
<keyword evidence="1" id="KW-0472">Membrane</keyword>
<keyword evidence="1" id="KW-1133">Transmembrane helix</keyword>
<reference evidence="4" key="1">
    <citation type="journal article" date="2019" name="Int. J. Syst. Evol. Microbiol.">
        <title>The Global Catalogue of Microorganisms (GCM) 10K type strain sequencing project: providing services to taxonomists for standard genome sequencing and annotation.</title>
        <authorList>
            <consortium name="The Broad Institute Genomics Platform"/>
            <consortium name="The Broad Institute Genome Sequencing Center for Infectious Disease"/>
            <person name="Wu L."/>
            <person name="Ma J."/>
        </authorList>
    </citation>
    <scope>NUCLEOTIDE SEQUENCE [LARGE SCALE GENOMIC DNA]</scope>
    <source>
        <strain evidence="4">CECT 7184</strain>
    </source>
</reference>
<feature type="transmembrane region" description="Helical" evidence="1">
    <location>
        <begin position="7"/>
        <end position="25"/>
    </location>
</feature>
<dbReference type="InterPro" id="IPR042274">
    <property type="entry name" value="YycH/YycI_2"/>
</dbReference>
<accession>A0ABW0YIX4</accession>
<evidence type="ECO:0000256" key="1">
    <source>
        <dbReference type="SAM" id="Phobius"/>
    </source>
</evidence>
<evidence type="ECO:0000313" key="3">
    <source>
        <dbReference type="EMBL" id="MFC5711621.1"/>
    </source>
</evidence>
<sequence>MIERVKSGLLTILVIISLFLTWLMWTYQPDYDLLQGTEPIESDPYGEELNYDEVVWPERMILHTQLGSTMVDGQESLFVSFYETLLDAGFEELSVSTSVDTENLYDVESGIELIFPAPIPSEVLGELFEFEEDEPYLTVGSADRFLFTHDEENEEILAHLISYEEDLVIEASTTLSVSDFENQYLNRAGSYPEVFAHQGNEGNEEIPRIHYLPENPLTYPHVQYTSVELQAEPFIDYLFSDPTYVKHYRQENGTESFTDGNRMMNLTRNGRYLNYINPVFSDHGTASQQHVVNTSFDFINSHGGWTDQYHLYSWSQDADQDESRFRLIIEGVPVFESNGVNRTSLFVTRSGTQTSRYSRPMYDIDVEEEPIESTPYELPAGQEVLDYIEQHTPFSEEEIENIRVGYQMDRHNLVLAFEPMWFVKYRDSWYPLEINNSEGEEHGLE</sequence>
<dbReference type="Gene3D" id="3.30.310.160">
    <property type="entry name" value="YycH protein, domain 2"/>
    <property type="match status" value="1"/>
</dbReference>
<dbReference type="RefSeq" id="WP_385938106.1">
    <property type="nucleotide sequence ID" value="NZ_JBHSOZ010000002.1"/>
</dbReference>
<gene>
    <name evidence="3" type="ORF">ACFPU1_02360</name>
</gene>
<evidence type="ECO:0000313" key="4">
    <source>
        <dbReference type="Proteomes" id="UP001596142"/>
    </source>
</evidence>
<organism evidence="3 4">
    <name type="scientific">Thalassorhabdus alkalitolerans</name>
    <dbReference type="NCBI Taxonomy" id="2282697"/>
    <lineage>
        <taxon>Bacteria</taxon>
        <taxon>Bacillati</taxon>
        <taxon>Bacillota</taxon>
        <taxon>Bacilli</taxon>
        <taxon>Bacillales</taxon>
        <taxon>Bacillaceae</taxon>
        <taxon>Thalassorhabdus</taxon>
    </lineage>
</organism>
<keyword evidence="1" id="KW-0812">Transmembrane</keyword>
<keyword evidence="4" id="KW-1185">Reference proteome</keyword>
<dbReference type="Pfam" id="PF07435">
    <property type="entry name" value="YycH"/>
    <property type="match status" value="1"/>
</dbReference>
<evidence type="ECO:0000259" key="2">
    <source>
        <dbReference type="Pfam" id="PF07435"/>
    </source>
</evidence>
<dbReference type="CDD" id="cd15787">
    <property type="entry name" value="YycH_N"/>
    <property type="match status" value="1"/>
</dbReference>
<proteinExistence type="predicted"/>